<name>A0A382J117_9ZZZZ</name>
<proteinExistence type="predicted"/>
<evidence type="ECO:0000313" key="1">
    <source>
        <dbReference type="EMBL" id="SVC05586.1"/>
    </source>
</evidence>
<gene>
    <name evidence="1" type="ORF">METZ01_LOCUS258440</name>
</gene>
<dbReference type="AlphaFoldDB" id="A0A382J117"/>
<dbReference type="EMBL" id="UINC01071001">
    <property type="protein sequence ID" value="SVC05586.1"/>
    <property type="molecule type" value="Genomic_DNA"/>
</dbReference>
<sequence>MAVVTAAVAIGATVIGGAVQSG</sequence>
<accession>A0A382J117</accession>
<protein>
    <submittedName>
        <fullName evidence="1">Uncharacterized protein</fullName>
    </submittedName>
</protein>
<reference evidence="1" key="1">
    <citation type="submission" date="2018-05" db="EMBL/GenBank/DDBJ databases">
        <authorList>
            <person name="Lanie J.A."/>
            <person name="Ng W.-L."/>
            <person name="Kazmierczak K.M."/>
            <person name="Andrzejewski T.M."/>
            <person name="Davidsen T.M."/>
            <person name="Wayne K.J."/>
            <person name="Tettelin H."/>
            <person name="Glass J.I."/>
            <person name="Rusch D."/>
            <person name="Podicherti R."/>
            <person name="Tsui H.-C.T."/>
            <person name="Winkler M.E."/>
        </authorList>
    </citation>
    <scope>NUCLEOTIDE SEQUENCE</scope>
</reference>
<organism evidence="1">
    <name type="scientific">marine metagenome</name>
    <dbReference type="NCBI Taxonomy" id="408172"/>
    <lineage>
        <taxon>unclassified sequences</taxon>
        <taxon>metagenomes</taxon>
        <taxon>ecological metagenomes</taxon>
    </lineage>
</organism>